<organism evidence="2 3">
    <name type="scientific">Aureitalea marina</name>
    <dbReference type="NCBI Taxonomy" id="930804"/>
    <lineage>
        <taxon>Bacteria</taxon>
        <taxon>Pseudomonadati</taxon>
        <taxon>Bacteroidota</taxon>
        <taxon>Flavobacteriia</taxon>
        <taxon>Flavobacteriales</taxon>
        <taxon>Flavobacteriaceae</taxon>
        <taxon>Aureitalea</taxon>
    </lineage>
</organism>
<feature type="transmembrane region" description="Helical" evidence="1">
    <location>
        <begin position="265"/>
        <end position="284"/>
    </location>
</feature>
<accession>A0A2S7KNG3</accession>
<evidence type="ECO:0000313" key="3">
    <source>
        <dbReference type="Proteomes" id="UP000239800"/>
    </source>
</evidence>
<keyword evidence="1" id="KW-0812">Transmembrane</keyword>
<dbReference type="Proteomes" id="UP000239800">
    <property type="component" value="Unassembled WGS sequence"/>
</dbReference>
<dbReference type="RefSeq" id="WP_104812052.1">
    <property type="nucleotide sequence ID" value="NZ_MQUB01000001.1"/>
</dbReference>
<evidence type="ECO:0000256" key="1">
    <source>
        <dbReference type="SAM" id="Phobius"/>
    </source>
</evidence>
<proteinExistence type="predicted"/>
<reference evidence="2 3" key="1">
    <citation type="submission" date="2016-11" db="EMBL/GenBank/DDBJ databases">
        <title>Trade-off between light-utilization and light-protection in marine flavobacteria.</title>
        <authorList>
            <person name="Kumagai Y."/>
        </authorList>
    </citation>
    <scope>NUCLEOTIDE SEQUENCE [LARGE SCALE GENOMIC DNA]</scope>
    <source>
        <strain evidence="2 3">NBRC 107741</strain>
    </source>
</reference>
<name>A0A2S7KNG3_9FLAO</name>
<keyword evidence="3" id="KW-1185">Reference proteome</keyword>
<keyword evidence="1" id="KW-0472">Membrane</keyword>
<comment type="caution">
    <text evidence="2">The sequence shown here is derived from an EMBL/GenBank/DDBJ whole genome shotgun (WGS) entry which is preliminary data.</text>
</comment>
<dbReference type="AlphaFoldDB" id="A0A2S7KNG3"/>
<keyword evidence="1" id="KW-1133">Transmembrane helix</keyword>
<gene>
    <name evidence="2" type="ORF">BST85_03830</name>
</gene>
<protein>
    <submittedName>
        <fullName evidence="2">Uncharacterized protein</fullName>
    </submittedName>
</protein>
<dbReference type="EMBL" id="MQUB01000001">
    <property type="protein sequence ID" value="PQB04128.1"/>
    <property type="molecule type" value="Genomic_DNA"/>
</dbReference>
<feature type="transmembrane region" description="Helical" evidence="1">
    <location>
        <begin position="211"/>
        <end position="235"/>
    </location>
</feature>
<sequence length="350" mass="40163">MKDISSSDPMFKQNITEFKDLRISVEGKYDRSGANFENCIFTVQIKSHINLSGCSLVNCSFIGAQDDPDDFVYKKSLVITSPTLVENISLEGDFTSIAISRTSIFGFNDVSRSDVMNLNDIDVFDFNIRGKCDELNLTRCFFSTKTEKIVAFWNKEIIRKAKCTNVIFDKASVNPYFLAAKCSDKSTLDLVNARLFDDWSRLRKKYSGIKLYIILVLTTLFFLPIITRSILLLIASSMNEVMIVSESVPLWKVIFLNNKSGWEGIVYLSLTLILLFYTIGRFVITLRIASLREEELFLSDSKFQLVSMPPSKYSFEIKMDKVLNWFYIIAILYSTYRFIETLLILVPTYS</sequence>
<feature type="transmembrane region" description="Helical" evidence="1">
    <location>
        <begin position="322"/>
        <end position="346"/>
    </location>
</feature>
<evidence type="ECO:0000313" key="2">
    <source>
        <dbReference type="EMBL" id="PQB04128.1"/>
    </source>
</evidence>